<dbReference type="PROSITE" id="PS51095">
    <property type="entry name" value="PTS_EIIA_TYPE_3"/>
    <property type="match status" value="1"/>
</dbReference>
<proteinExistence type="predicted"/>
<dbReference type="GO" id="GO:0016740">
    <property type="term" value="F:transferase activity"/>
    <property type="evidence" value="ECO:0007669"/>
    <property type="project" value="UniProtKB-KW"/>
</dbReference>
<keyword evidence="3" id="KW-0808">Transferase</keyword>
<dbReference type="eggNOG" id="COG1447">
    <property type="taxonomic scope" value="Bacteria"/>
</dbReference>
<sequence length="109" mass="12352">MTVLEEMQGAAFQIIAHAGEARSHYVEAIRLARADDFEKAQQLIKKGEEAFRSIHHLHLSLIQKEAAGEQLPFSLLLIHAEDQMLTTETIHLLAIEMIEMCKKMNTLSK</sequence>
<evidence type="ECO:0000256" key="4">
    <source>
        <dbReference type="ARBA" id="ARBA00022683"/>
    </source>
</evidence>
<evidence type="ECO:0000256" key="5">
    <source>
        <dbReference type="PIRSR" id="PIRSR000699-1"/>
    </source>
</evidence>
<evidence type="ECO:0000256" key="6">
    <source>
        <dbReference type="PIRSR" id="PIRSR000699-2"/>
    </source>
</evidence>
<dbReference type="PANTHER" id="PTHR34382">
    <property type="entry name" value="PTS SYSTEM N,N'-DIACETYLCHITOBIOSE-SPECIFIC EIIA COMPONENT"/>
    <property type="match status" value="1"/>
</dbReference>
<evidence type="ECO:0000256" key="2">
    <source>
        <dbReference type="ARBA" id="ARBA00022597"/>
    </source>
</evidence>
<dbReference type="InterPro" id="IPR036542">
    <property type="entry name" value="PTS_IIA_lac/cel_sf"/>
</dbReference>
<dbReference type="InterPro" id="IPR003188">
    <property type="entry name" value="PTS_IIA_lac/cel"/>
</dbReference>
<dbReference type="RefSeq" id="WP_034321816.1">
    <property type="nucleotide sequence ID" value="NZ_JOTP01000011.1"/>
</dbReference>
<feature type="active site" description="Tele-phosphohistidine intermediate" evidence="5">
    <location>
        <position position="79"/>
    </location>
</feature>
<evidence type="ECO:0000256" key="7">
    <source>
        <dbReference type="PROSITE-ProRule" id="PRU00418"/>
    </source>
</evidence>
<dbReference type="PIRSF" id="PIRSF000699">
    <property type="entry name" value="PTS_IILac_III"/>
    <property type="match status" value="1"/>
</dbReference>
<keyword evidence="4" id="KW-0598">Phosphotransferase system</keyword>
<accession>A0A081LAE5</accession>
<dbReference type="EMBL" id="JOTP01000011">
    <property type="protein sequence ID" value="KEP26221.1"/>
    <property type="molecule type" value="Genomic_DNA"/>
</dbReference>
<keyword evidence="1" id="KW-0813">Transport</keyword>
<dbReference type="PANTHER" id="PTHR34382:SF7">
    <property type="entry name" value="PTS SYSTEM N,N'-DIACETYLCHITOBIOSE-SPECIFIC EIIA COMPONENT"/>
    <property type="match status" value="1"/>
</dbReference>
<gene>
    <name evidence="8" type="ORF">BA70_02875</name>
</gene>
<comment type="caution">
    <text evidence="8">The sequence shown here is derived from an EMBL/GenBank/DDBJ whole genome shotgun (WGS) entry which is preliminary data.</text>
</comment>
<feature type="modified residue" description="Phosphohistidine; by HPr" evidence="7">
    <location>
        <position position="79"/>
    </location>
</feature>
<name>A0A081LAE5_9BACI</name>
<dbReference type="CDD" id="cd00215">
    <property type="entry name" value="PTS_IIA_lac"/>
    <property type="match status" value="1"/>
</dbReference>
<dbReference type="Gene3D" id="1.20.58.80">
    <property type="entry name" value="Phosphotransferase system, lactose/cellobiose-type IIA subunit"/>
    <property type="match status" value="1"/>
</dbReference>
<dbReference type="Proteomes" id="UP000028091">
    <property type="component" value="Unassembled WGS sequence"/>
</dbReference>
<dbReference type="AlphaFoldDB" id="A0A081LAE5"/>
<dbReference type="OrthoDB" id="350602at2"/>
<protein>
    <submittedName>
        <fullName evidence="8">PTS cellobiose transporter subunit IIA</fullName>
    </submittedName>
</protein>
<keyword evidence="9" id="KW-1185">Reference proteome</keyword>
<evidence type="ECO:0000313" key="8">
    <source>
        <dbReference type="EMBL" id="KEP26221.1"/>
    </source>
</evidence>
<reference evidence="8 9" key="1">
    <citation type="submission" date="2012-09" db="EMBL/GenBank/DDBJ databases">
        <title>Genome Sequence of Bacillus sp. DW5-4.</title>
        <authorList>
            <person name="Lai Q."/>
            <person name="Liu Y."/>
            <person name="Shao Z."/>
        </authorList>
    </citation>
    <scope>NUCLEOTIDE SEQUENCE [LARGE SCALE GENOMIC DNA]</scope>
    <source>
        <strain evidence="8 9">DW5-4</strain>
    </source>
</reference>
<evidence type="ECO:0000313" key="9">
    <source>
        <dbReference type="Proteomes" id="UP000028091"/>
    </source>
</evidence>
<dbReference type="Pfam" id="PF02255">
    <property type="entry name" value="PTS_IIA"/>
    <property type="match status" value="1"/>
</dbReference>
<feature type="binding site" evidence="6">
    <location>
        <position position="82"/>
    </location>
    <ligand>
        <name>Mg(2+)</name>
        <dbReference type="ChEBI" id="CHEBI:18420"/>
        <note>ligand shared between all trimeric partners</note>
    </ligand>
</feature>
<evidence type="ECO:0000256" key="1">
    <source>
        <dbReference type="ARBA" id="ARBA00022448"/>
    </source>
</evidence>
<organism evidence="8 9">
    <name type="scientific">Bacillus zhangzhouensis</name>
    <dbReference type="NCBI Taxonomy" id="1178540"/>
    <lineage>
        <taxon>Bacteria</taxon>
        <taxon>Bacillati</taxon>
        <taxon>Bacillota</taxon>
        <taxon>Bacilli</taxon>
        <taxon>Bacillales</taxon>
        <taxon>Bacillaceae</taxon>
        <taxon>Bacillus</taxon>
    </lineage>
</organism>
<keyword evidence="2" id="KW-0762">Sugar transport</keyword>
<dbReference type="GO" id="GO:0009401">
    <property type="term" value="P:phosphoenolpyruvate-dependent sugar phosphotransferase system"/>
    <property type="evidence" value="ECO:0007669"/>
    <property type="project" value="UniProtKB-KW"/>
</dbReference>
<dbReference type="GO" id="GO:0046872">
    <property type="term" value="F:metal ion binding"/>
    <property type="evidence" value="ECO:0007669"/>
    <property type="project" value="UniProtKB-KW"/>
</dbReference>
<keyword evidence="6" id="KW-0479">Metal-binding</keyword>
<dbReference type="SUPFAM" id="SSF46973">
    <property type="entry name" value="Enzyme IIa from lactose specific PTS, IIa-lac"/>
    <property type="match status" value="1"/>
</dbReference>
<comment type="cofactor">
    <cofactor evidence="6">
        <name>Mg(2+)</name>
        <dbReference type="ChEBI" id="CHEBI:18420"/>
    </cofactor>
    <text evidence="6">Binds 1 Mg(2+) ion per trimer.</text>
</comment>
<keyword evidence="6" id="KW-0460">Magnesium</keyword>
<evidence type="ECO:0000256" key="3">
    <source>
        <dbReference type="ARBA" id="ARBA00022679"/>
    </source>
</evidence>